<dbReference type="Pfam" id="PF07786">
    <property type="entry name" value="HGSNAT_cat"/>
    <property type="match status" value="1"/>
</dbReference>
<feature type="transmembrane region" description="Helical" evidence="1">
    <location>
        <begin position="285"/>
        <end position="303"/>
    </location>
</feature>
<dbReference type="OrthoDB" id="4966979at2"/>
<dbReference type="Proteomes" id="UP000179769">
    <property type="component" value="Unassembled WGS sequence"/>
</dbReference>
<feature type="transmembrane region" description="Helical" evidence="1">
    <location>
        <begin position="130"/>
        <end position="148"/>
    </location>
</feature>
<proteinExistence type="predicted"/>
<evidence type="ECO:0000256" key="1">
    <source>
        <dbReference type="SAM" id="Phobius"/>
    </source>
</evidence>
<sequence length="393" mass="40540">MDGENPPRSGRIVGVDIARGVALLGMVATHVFPAFTDTESDNPAISPVFTLAAGRAAAAFAVLAGVALVLSTRRQSAGQARLSVFLRALGIGALGLGLAYADSGIAVILVYYALLFVLALPLLRASVPVLVAVAVLAIVAEPVVSQFVRDDLPGSDLSSPTFAALGEPGHLLAKLTVTGVYPALAWLGYLCAGMAVAHADLRSRQVATRLLVGGLALALAASAASWLLLEPLGGRTELADPAEVPGVGSLPQGWFIDSGLYGATPTDSAWWLAVDTPHSTTPFDLAHTTGTALALLGLALLVARAPLARPLAAVGAMTLTFYSLHVVVMASDLLPTDPTRSYALQVLVALTAATLWRLTGRRGPAEAAVSVLPRAARLVQSPRRPAVRLERGT</sequence>
<protein>
    <recommendedName>
        <fullName evidence="2">Heparan-alpha-glucosaminide N-acetyltransferase catalytic domain-containing protein</fullName>
    </recommendedName>
</protein>
<reference evidence="4" key="1">
    <citation type="submission" date="2016-07" db="EMBL/GenBank/DDBJ databases">
        <title>Frankia sp. NRRL B-16219 Genome sequencing.</title>
        <authorList>
            <person name="Ghodhbane-Gtari F."/>
            <person name="Swanson E."/>
            <person name="Gueddou A."/>
            <person name="Louati M."/>
            <person name="Nouioui I."/>
            <person name="Hezbri K."/>
            <person name="Abebe-Akele F."/>
            <person name="Simpson S."/>
            <person name="Morris K."/>
            <person name="Thomas K."/>
            <person name="Gtari M."/>
            <person name="Tisa L.S."/>
        </authorList>
    </citation>
    <scope>NUCLEOTIDE SEQUENCE [LARGE SCALE GENOMIC DNA]</scope>
    <source>
        <strain evidence="4">NRRL B-16219</strain>
    </source>
</reference>
<feature type="transmembrane region" description="Helical" evidence="1">
    <location>
        <begin position="82"/>
        <end position="99"/>
    </location>
</feature>
<dbReference type="EMBL" id="MAXA01000001">
    <property type="protein sequence ID" value="OHV46833.1"/>
    <property type="molecule type" value="Genomic_DNA"/>
</dbReference>
<keyword evidence="1" id="KW-1133">Transmembrane helix</keyword>
<feature type="transmembrane region" description="Helical" evidence="1">
    <location>
        <begin position="310"/>
        <end position="330"/>
    </location>
</feature>
<feature type="transmembrane region" description="Helical" evidence="1">
    <location>
        <begin position="210"/>
        <end position="229"/>
    </location>
</feature>
<evidence type="ECO:0000259" key="2">
    <source>
        <dbReference type="Pfam" id="PF07786"/>
    </source>
</evidence>
<feature type="domain" description="Heparan-alpha-glucosaminide N-acetyltransferase catalytic" evidence="2">
    <location>
        <begin position="11"/>
        <end position="203"/>
    </location>
</feature>
<feature type="transmembrane region" description="Helical" evidence="1">
    <location>
        <begin position="44"/>
        <end position="70"/>
    </location>
</feature>
<gene>
    <name evidence="3" type="ORF">BBK14_00735</name>
</gene>
<evidence type="ECO:0000313" key="4">
    <source>
        <dbReference type="Proteomes" id="UP000179769"/>
    </source>
</evidence>
<comment type="caution">
    <text evidence="3">The sequence shown here is derived from an EMBL/GenBank/DDBJ whole genome shotgun (WGS) entry which is preliminary data.</text>
</comment>
<keyword evidence="1" id="KW-0812">Transmembrane</keyword>
<dbReference type="AlphaFoldDB" id="A0A1S1RJB6"/>
<dbReference type="InterPro" id="IPR012429">
    <property type="entry name" value="HGSNAT_cat"/>
</dbReference>
<feature type="transmembrane region" description="Helical" evidence="1">
    <location>
        <begin position="179"/>
        <end position="198"/>
    </location>
</feature>
<organism evidence="3 4">
    <name type="scientific">Parafrankia soli</name>
    <dbReference type="NCBI Taxonomy" id="2599596"/>
    <lineage>
        <taxon>Bacteria</taxon>
        <taxon>Bacillati</taxon>
        <taxon>Actinomycetota</taxon>
        <taxon>Actinomycetes</taxon>
        <taxon>Frankiales</taxon>
        <taxon>Frankiaceae</taxon>
        <taxon>Parafrankia</taxon>
    </lineage>
</organism>
<name>A0A1S1RJB6_9ACTN</name>
<feature type="transmembrane region" description="Helical" evidence="1">
    <location>
        <begin position="342"/>
        <end position="359"/>
    </location>
</feature>
<feature type="transmembrane region" description="Helical" evidence="1">
    <location>
        <begin position="12"/>
        <end position="32"/>
    </location>
</feature>
<feature type="transmembrane region" description="Helical" evidence="1">
    <location>
        <begin position="105"/>
        <end position="123"/>
    </location>
</feature>
<dbReference type="RefSeq" id="WP_071059296.1">
    <property type="nucleotide sequence ID" value="NZ_MAXA01000001.1"/>
</dbReference>
<keyword evidence="4" id="KW-1185">Reference proteome</keyword>
<accession>A0A1S1RJB6</accession>
<evidence type="ECO:0000313" key="3">
    <source>
        <dbReference type="EMBL" id="OHV46833.1"/>
    </source>
</evidence>
<keyword evidence="1" id="KW-0472">Membrane</keyword>